<dbReference type="InterPro" id="IPR009057">
    <property type="entry name" value="Homeodomain-like_sf"/>
</dbReference>
<dbReference type="PROSITE" id="PS01124">
    <property type="entry name" value="HTH_ARAC_FAMILY_2"/>
    <property type="match status" value="1"/>
</dbReference>
<dbReference type="SMART" id="SM00342">
    <property type="entry name" value="HTH_ARAC"/>
    <property type="match status" value="1"/>
</dbReference>
<dbReference type="EMBL" id="JARVCO010000010">
    <property type="protein sequence ID" value="MDZ8118979.1"/>
    <property type="molecule type" value="Genomic_DNA"/>
</dbReference>
<keyword evidence="1" id="KW-0805">Transcription regulation</keyword>
<comment type="caution">
    <text evidence="5">The sequence shown here is derived from an EMBL/GenBank/DDBJ whole genome shotgun (WGS) entry which is preliminary data.</text>
</comment>
<protein>
    <submittedName>
        <fullName evidence="5">Helix-turn-helix domain-containing protein</fullName>
    </submittedName>
</protein>
<keyword evidence="6" id="KW-1185">Reference proteome</keyword>
<evidence type="ECO:0000256" key="3">
    <source>
        <dbReference type="ARBA" id="ARBA00023163"/>
    </source>
</evidence>
<name>A0ABU5MXS9_9BACT</name>
<dbReference type="Proteomes" id="UP001290861">
    <property type="component" value="Unassembled WGS sequence"/>
</dbReference>
<dbReference type="SUPFAM" id="SSF51215">
    <property type="entry name" value="Regulatory protein AraC"/>
    <property type="match status" value="1"/>
</dbReference>
<accession>A0ABU5MXS9</accession>
<dbReference type="PANTHER" id="PTHR43280">
    <property type="entry name" value="ARAC-FAMILY TRANSCRIPTIONAL REGULATOR"/>
    <property type="match status" value="1"/>
</dbReference>
<evidence type="ECO:0000313" key="6">
    <source>
        <dbReference type="Proteomes" id="UP001290861"/>
    </source>
</evidence>
<dbReference type="InterPro" id="IPR018060">
    <property type="entry name" value="HTH_AraC"/>
</dbReference>
<dbReference type="Gene3D" id="1.10.10.60">
    <property type="entry name" value="Homeodomain-like"/>
    <property type="match status" value="2"/>
</dbReference>
<evidence type="ECO:0000256" key="2">
    <source>
        <dbReference type="ARBA" id="ARBA00023125"/>
    </source>
</evidence>
<reference evidence="5 6" key="1">
    <citation type="journal article" date="2024" name="Appl. Environ. Microbiol.">
        <title>Pontiella agarivorans sp. nov., a novel marine anaerobic bacterium capable of degrading macroalgal polysaccharides and fixing nitrogen.</title>
        <authorList>
            <person name="Liu N."/>
            <person name="Kivenson V."/>
            <person name="Peng X."/>
            <person name="Cui Z."/>
            <person name="Lankiewicz T.S."/>
            <person name="Gosselin K.M."/>
            <person name="English C.J."/>
            <person name="Blair E.M."/>
            <person name="O'Malley M.A."/>
            <person name="Valentine D.L."/>
        </authorList>
    </citation>
    <scope>NUCLEOTIDE SEQUENCE [LARGE SCALE GENOMIC DNA]</scope>
    <source>
        <strain evidence="5 6">NLcol2</strain>
    </source>
</reference>
<keyword evidence="2" id="KW-0238">DNA-binding</keyword>
<evidence type="ECO:0000313" key="5">
    <source>
        <dbReference type="EMBL" id="MDZ8118979.1"/>
    </source>
</evidence>
<feature type="domain" description="HTH araC/xylS-type" evidence="4">
    <location>
        <begin position="181"/>
        <end position="279"/>
    </location>
</feature>
<gene>
    <name evidence="5" type="ORF">P9H32_10095</name>
</gene>
<keyword evidence="3" id="KW-0804">Transcription</keyword>
<organism evidence="5 6">
    <name type="scientific">Pontiella agarivorans</name>
    <dbReference type="NCBI Taxonomy" id="3038953"/>
    <lineage>
        <taxon>Bacteria</taxon>
        <taxon>Pseudomonadati</taxon>
        <taxon>Kiritimatiellota</taxon>
        <taxon>Kiritimatiellia</taxon>
        <taxon>Kiritimatiellales</taxon>
        <taxon>Pontiellaceae</taxon>
        <taxon>Pontiella</taxon>
    </lineage>
</organism>
<dbReference type="InterPro" id="IPR037923">
    <property type="entry name" value="HTH-like"/>
</dbReference>
<dbReference type="Pfam" id="PF12833">
    <property type="entry name" value="HTH_18"/>
    <property type="match status" value="1"/>
</dbReference>
<dbReference type="PANTHER" id="PTHR43280:SF31">
    <property type="entry name" value="TRANSCRIPTIONAL REGULATORY PROTEIN"/>
    <property type="match status" value="1"/>
</dbReference>
<dbReference type="RefSeq" id="WP_322608772.1">
    <property type="nucleotide sequence ID" value="NZ_JARVCO010000010.1"/>
</dbReference>
<sequence length="289" mass="33155">MSDSVKKLNFGAYENPYSGKGIEFEPRGITASSELPTLHEAGYIPGNTNWNFPNVLSPFWRLYYNFDPGHHIQLENRIYDLKPDRVLLIPDHVLFHCIGEQPTRNLWLHFSLGKRLTAQQQIPVILKPTDLQLQLIHNLAEEIAEGTSGTNRIFHRSLALIHLCISHRDINWAPPLPGRLQTVIRYINEHMADKLPNELLAANAGISIETLCRLFSKYLHTSPARYVNQIRISRAGHLLEHSDLSIDQIAELTGFPNRAYFSRVFKQVSTLAPAEFRERKLTHLSLYKH</sequence>
<dbReference type="SUPFAM" id="SSF46689">
    <property type="entry name" value="Homeodomain-like"/>
    <property type="match status" value="2"/>
</dbReference>
<evidence type="ECO:0000259" key="4">
    <source>
        <dbReference type="PROSITE" id="PS01124"/>
    </source>
</evidence>
<proteinExistence type="predicted"/>
<evidence type="ECO:0000256" key="1">
    <source>
        <dbReference type="ARBA" id="ARBA00023015"/>
    </source>
</evidence>